<dbReference type="PANTHER" id="PTHR42794">
    <property type="entry name" value="HEMIN IMPORT ATP-BINDING PROTEIN HMUV"/>
    <property type="match status" value="1"/>
</dbReference>
<gene>
    <name evidence="5" type="ORF">DSM101010T_11120</name>
</gene>
<evidence type="ECO:0000313" key="5">
    <source>
        <dbReference type="EMBL" id="GFM32747.1"/>
    </source>
</evidence>
<dbReference type="RefSeq" id="WP_174404425.1">
    <property type="nucleotide sequence ID" value="NZ_BLVO01000012.1"/>
</dbReference>
<comment type="caution">
    <text evidence="5">The sequence shown here is derived from an EMBL/GenBank/DDBJ whole genome shotgun (WGS) entry which is preliminary data.</text>
</comment>
<proteinExistence type="predicted"/>
<dbReference type="PROSITE" id="PS50893">
    <property type="entry name" value="ABC_TRANSPORTER_2"/>
    <property type="match status" value="1"/>
</dbReference>
<dbReference type="InterPro" id="IPR017871">
    <property type="entry name" value="ABC_transporter-like_CS"/>
</dbReference>
<organism evidence="5 6">
    <name type="scientific">Desulfovibrio subterraneus</name>
    <dbReference type="NCBI Taxonomy" id="2718620"/>
    <lineage>
        <taxon>Bacteria</taxon>
        <taxon>Pseudomonadati</taxon>
        <taxon>Thermodesulfobacteriota</taxon>
        <taxon>Desulfovibrionia</taxon>
        <taxon>Desulfovibrionales</taxon>
        <taxon>Desulfovibrionaceae</taxon>
        <taxon>Desulfovibrio</taxon>
    </lineage>
</organism>
<dbReference type="GO" id="GO:0005524">
    <property type="term" value="F:ATP binding"/>
    <property type="evidence" value="ECO:0007669"/>
    <property type="project" value="UniProtKB-KW"/>
</dbReference>
<dbReference type="Proteomes" id="UP000503840">
    <property type="component" value="Unassembled WGS sequence"/>
</dbReference>
<reference evidence="5 6" key="1">
    <citation type="submission" date="2020-05" db="EMBL/GenBank/DDBJ databases">
        <title>Draft genome sequence of Desulfovibrio sp. strain HN2T.</title>
        <authorList>
            <person name="Ueno A."/>
            <person name="Tamazawa S."/>
            <person name="Tamamura S."/>
            <person name="Murakami T."/>
            <person name="Kiyama T."/>
            <person name="Inomata H."/>
            <person name="Amano Y."/>
            <person name="Miyakawa K."/>
            <person name="Tamaki H."/>
            <person name="Naganuma T."/>
            <person name="Kaneko K."/>
        </authorList>
    </citation>
    <scope>NUCLEOTIDE SEQUENCE [LARGE SCALE GENOMIC DNA]</scope>
    <source>
        <strain evidence="5 6">HN2</strain>
    </source>
</reference>
<keyword evidence="3 5" id="KW-0067">ATP-binding</keyword>
<dbReference type="Gene3D" id="3.40.50.300">
    <property type="entry name" value="P-loop containing nucleotide triphosphate hydrolases"/>
    <property type="match status" value="1"/>
</dbReference>
<dbReference type="SMART" id="SM00382">
    <property type="entry name" value="AAA"/>
    <property type="match status" value="1"/>
</dbReference>
<dbReference type="InterPro" id="IPR003439">
    <property type="entry name" value="ABC_transporter-like_ATP-bd"/>
</dbReference>
<dbReference type="PROSITE" id="PS00211">
    <property type="entry name" value="ABC_TRANSPORTER_1"/>
    <property type="match status" value="1"/>
</dbReference>
<dbReference type="FunFam" id="3.40.50.300:FF:000134">
    <property type="entry name" value="Iron-enterobactin ABC transporter ATP-binding protein"/>
    <property type="match status" value="1"/>
</dbReference>
<dbReference type="Pfam" id="PF00005">
    <property type="entry name" value="ABC_tran"/>
    <property type="match status" value="1"/>
</dbReference>
<sequence>MINLRNVTCGYAGQPVLRDVNLTVQSGEMVGLLGPNGSGKTTLLLTLSGVLPPISGEMLLDGAETSALSPAKRARGIASVPQRMGEQPDMEAFSLVLMGRYPYISFLGGYSAEDRDIAAKAMQLTSTAHLAHRSALTLSGGEFQRVLIARALAQQTPCLLLDEATSGLDIARKVEVFRLLHARHAQGTTVISAIHDLNTAALYCERLVFLKQGRIVLDGPVQDVFTEQHLTDIYETRIHIVSHPVTGAPQACLSPLACMPEKHNG</sequence>
<keyword evidence="1" id="KW-0813">Transport</keyword>
<keyword evidence="6" id="KW-1185">Reference proteome</keyword>
<dbReference type="PANTHER" id="PTHR42794:SF2">
    <property type="entry name" value="ABC TRANSPORTER ATP-BINDING PROTEIN"/>
    <property type="match status" value="1"/>
</dbReference>
<dbReference type="EMBL" id="BLVO01000012">
    <property type="protein sequence ID" value="GFM32747.1"/>
    <property type="molecule type" value="Genomic_DNA"/>
</dbReference>
<evidence type="ECO:0000256" key="2">
    <source>
        <dbReference type="ARBA" id="ARBA00022741"/>
    </source>
</evidence>
<evidence type="ECO:0000256" key="3">
    <source>
        <dbReference type="ARBA" id="ARBA00022840"/>
    </source>
</evidence>
<accession>A0A7J0BG89</accession>
<feature type="domain" description="ABC transporter" evidence="4">
    <location>
        <begin position="2"/>
        <end position="237"/>
    </location>
</feature>
<protein>
    <submittedName>
        <fullName evidence="5">Iron ABC transporter ATP-binding protein</fullName>
    </submittedName>
</protein>
<dbReference type="InterPro" id="IPR003593">
    <property type="entry name" value="AAA+_ATPase"/>
</dbReference>
<dbReference type="SUPFAM" id="SSF52540">
    <property type="entry name" value="P-loop containing nucleoside triphosphate hydrolases"/>
    <property type="match status" value="1"/>
</dbReference>
<dbReference type="InterPro" id="IPR027417">
    <property type="entry name" value="P-loop_NTPase"/>
</dbReference>
<name>A0A7J0BG89_9BACT</name>
<evidence type="ECO:0000313" key="6">
    <source>
        <dbReference type="Proteomes" id="UP000503840"/>
    </source>
</evidence>
<dbReference type="GO" id="GO:0016887">
    <property type="term" value="F:ATP hydrolysis activity"/>
    <property type="evidence" value="ECO:0007669"/>
    <property type="project" value="InterPro"/>
</dbReference>
<evidence type="ECO:0000256" key="1">
    <source>
        <dbReference type="ARBA" id="ARBA00022448"/>
    </source>
</evidence>
<evidence type="ECO:0000259" key="4">
    <source>
        <dbReference type="PROSITE" id="PS50893"/>
    </source>
</evidence>
<keyword evidence="2" id="KW-0547">Nucleotide-binding</keyword>
<dbReference type="AlphaFoldDB" id="A0A7J0BG89"/>
<dbReference type="CDD" id="cd03214">
    <property type="entry name" value="ABC_Iron-Siderophores_B12_Hemin"/>
    <property type="match status" value="1"/>
</dbReference>